<dbReference type="AlphaFoldDB" id="A0A4R6WZF4"/>
<feature type="transmembrane region" description="Helical" evidence="7">
    <location>
        <begin position="263"/>
        <end position="289"/>
    </location>
</feature>
<dbReference type="PANTHER" id="PTHR30465">
    <property type="entry name" value="INNER MEMBRANE ABC TRANSPORTER"/>
    <property type="match status" value="1"/>
</dbReference>
<dbReference type="OrthoDB" id="7834831at2"/>
<dbReference type="Pfam" id="PF00528">
    <property type="entry name" value="BPD_transp_1"/>
    <property type="match status" value="1"/>
</dbReference>
<comment type="caution">
    <text evidence="9">The sequence shown here is derived from an EMBL/GenBank/DDBJ whole genome shotgun (WGS) entry which is preliminary data.</text>
</comment>
<evidence type="ECO:0000259" key="8">
    <source>
        <dbReference type="PROSITE" id="PS50928"/>
    </source>
</evidence>
<evidence type="ECO:0000313" key="9">
    <source>
        <dbReference type="EMBL" id="TDQ86437.1"/>
    </source>
</evidence>
<dbReference type="RefSeq" id="WP_133611549.1">
    <property type="nucleotide sequence ID" value="NZ_SNYW01000001.1"/>
</dbReference>
<feature type="transmembrane region" description="Helical" evidence="7">
    <location>
        <begin position="9"/>
        <end position="29"/>
    </location>
</feature>
<dbReference type="Gene3D" id="1.10.3720.10">
    <property type="entry name" value="MetI-like"/>
    <property type="match status" value="1"/>
</dbReference>
<accession>A0A4R6WZF4</accession>
<feature type="transmembrane region" description="Helical" evidence="7">
    <location>
        <begin position="309"/>
        <end position="331"/>
    </location>
</feature>
<dbReference type="GO" id="GO:0005886">
    <property type="term" value="C:plasma membrane"/>
    <property type="evidence" value="ECO:0007669"/>
    <property type="project" value="UniProtKB-SubCell"/>
</dbReference>
<keyword evidence="3" id="KW-1003">Cell membrane</keyword>
<feature type="transmembrane region" description="Helical" evidence="7">
    <location>
        <begin position="112"/>
        <end position="135"/>
    </location>
</feature>
<name>A0A4R6WZF4_9PROT</name>
<evidence type="ECO:0000256" key="3">
    <source>
        <dbReference type="ARBA" id="ARBA00022475"/>
    </source>
</evidence>
<evidence type="ECO:0000256" key="2">
    <source>
        <dbReference type="ARBA" id="ARBA00022448"/>
    </source>
</evidence>
<dbReference type="PANTHER" id="PTHR30465:SF43">
    <property type="entry name" value="OLIGOPEPTIDE ABC TRANSPORTER, PERMEASE PROTEIN"/>
    <property type="match status" value="1"/>
</dbReference>
<feature type="domain" description="ABC transmembrane type-1" evidence="8">
    <location>
        <begin position="112"/>
        <end position="328"/>
    </location>
</feature>
<keyword evidence="10" id="KW-1185">Reference proteome</keyword>
<keyword evidence="6 7" id="KW-0472">Membrane</keyword>
<evidence type="ECO:0000313" key="10">
    <source>
        <dbReference type="Proteomes" id="UP000295783"/>
    </source>
</evidence>
<dbReference type="SUPFAM" id="SSF161098">
    <property type="entry name" value="MetI-like"/>
    <property type="match status" value="1"/>
</dbReference>
<evidence type="ECO:0000256" key="1">
    <source>
        <dbReference type="ARBA" id="ARBA00004651"/>
    </source>
</evidence>
<proteinExistence type="inferred from homology"/>
<dbReference type="InterPro" id="IPR000515">
    <property type="entry name" value="MetI-like"/>
</dbReference>
<dbReference type="InterPro" id="IPR045621">
    <property type="entry name" value="BPD_transp_1_N"/>
</dbReference>
<keyword evidence="5 7" id="KW-1133">Transmembrane helix</keyword>
<evidence type="ECO:0000256" key="4">
    <source>
        <dbReference type="ARBA" id="ARBA00022692"/>
    </source>
</evidence>
<keyword evidence="4 7" id="KW-0812">Transmembrane</keyword>
<sequence length="343" mass="38173">MLRYFLQRVLVMVPTLLIISFLIFVIIQAPPGDFLETTLAELQARGESMDQNQIESLRALYGLDQPFHVQYLRWLFGQWDGLSYVKGGLIFGDLGYSFEYNQPVADIVGDRLALTVIVSIASILFVWIVSFPIAVYSATHQYGLFDYIFTFVGYLGLATPSFLIALILLYFANIWFGTSIGGLMDPVYVGQPWSAAKFWSIMEHMWVPVLVIGLPGTAGMIRRLRANLLDELNKQYVTTGRAKGLPPLKLLVRYPLRISLNPFIADIGSLLPELISGSVIVSVVMSLPITGPMLLTALRSQDMYLAGSFLMFMAFLTVIGVFISDILLALLDPRIRLGAGAEK</sequence>
<protein>
    <submittedName>
        <fullName evidence="9">Peptide/nickel transport system permease protein</fullName>
    </submittedName>
</protein>
<evidence type="ECO:0000256" key="5">
    <source>
        <dbReference type="ARBA" id="ARBA00022989"/>
    </source>
</evidence>
<feature type="transmembrane region" description="Helical" evidence="7">
    <location>
        <begin position="196"/>
        <end position="215"/>
    </location>
</feature>
<feature type="transmembrane region" description="Helical" evidence="7">
    <location>
        <begin position="147"/>
        <end position="176"/>
    </location>
</feature>
<comment type="subcellular location">
    <subcellularLocation>
        <location evidence="1 7">Cell membrane</location>
        <topology evidence="1 7">Multi-pass membrane protein</topology>
    </subcellularLocation>
</comment>
<reference evidence="9 10" key="1">
    <citation type="submission" date="2019-03" db="EMBL/GenBank/DDBJ databases">
        <title>Genomic Encyclopedia of Type Strains, Phase III (KMG-III): the genomes of soil and plant-associated and newly described type strains.</title>
        <authorList>
            <person name="Whitman W."/>
        </authorList>
    </citation>
    <scope>NUCLEOTIDE SEQUENCE [LARGE SCALE GENOMIC DNA]</scope>
    <source>
        <strain evidence="9 10">CGMCC 1.7660</strain>
    </source>
</reference>
<keyword evidence="2 7" id="KW-0813">Transport</keyword>
<comment type="similarity">
    <text evidence="7">Belongs to the binding-protein-dependent transport system permease family.</text>
</comment>
<dbReference type="Proteomes" id="UP000295783">
    <property type="component" value="Unassembled WGS sequence"/>
</dbReference>
<dbReference type="EMBL" id="SNYW01000001">
    <property type="protein sequence ID" value="TDQ86437.1"/>
    <property type="molecule type" value="Genomic_DNA"/>
</dbReference>
<dbReference type="PROSITE" id="PS50928">
    <property type="entry name" value="ABC_TM1"/>
    <property type="match status" value="1"/>
</dbReference>
<dbReference type="InterPro" id="IPR035906">
    <property type="entry name" value="MetI-like_sf"/>
</dbReference>
<evidence type="ECO:0000256" key="6">
    <source>
        <dbReference type="ARBA" id="ARBA00023136"/>
    </source>
</evidence>
<dbReference type="GO" id="GO:0055085">
    <property type="term" value="P:transmembrane transport"/>
    <property type="evidence" value="ECO:0007669"/>
    <property type="project" value="InterPro"/>
</dbReference>
<gene>
    <name evidence="9" type="ORF">A8950_0129</name>
</gene>
<dbReference type="Pfam" id="PF19300">
    <property type="entry name" value="BPD_transp_1_N"/>
    <property type="match status" value="1"/>
</dbReference>
<evidence type="ECO:0000256" key="7">
    <source>
        <dbReference type="RuleBase" id="RU363032"/>
    </source>
</evidence>
<organism evidence="9 10">
    <name type="scientific">Dongia mobilis</name>
    <dbReference type="NCBI Taxonomy" id="578943"/>
    <lineage>
        <taxon>Bacteria</taxon>
        <taxon>Pseudomonadati</taxon>
        <taxon>Pseudomonadota</taxon>
        <taxon>Alphaproteobacteria</taxon>
        <taxon>Rhodospirillales</taxon>
        <taxon>Dongiaceae</taxon>
        <taxon>Dongia</taxon>
    </lineage>
</organism>